<dbReference type="SUPFAM" id="SSF52374">
    <property type="entry name" value="Nucleotidylyl transferase"/>
    <property type="match status" value="1"/>
</dbReference>
<keyword evidence="1" id="KW-0808">Transferase</keyword>
<dbReference type="Proteomes" id="UP001500928">
    <property type="component" value="Unassembled WGS sequence"/>
</dbReference>
<evidence type="ECO:0000313" key="4">
    <source>
        <dbReference type="EMBL" id="GAA4809421.1"/>
    </source>
</evidence>
<gene>
    <name evidence="4" type="ORF">GCM10023200_54020</name>
</gene>
<organism evidence="4 5">
    <name type="scientific">Actinomycetospora chlora</name>
    <dbReference type="NCBI Taxonomy" id="663608"/>
    <lineage>
        <taxon>Bacteria</taxon>
        <taxon>Bacillati</taxon>
        <taxon>Actinomycetota</taxon>
        <taxon>Actinomycetes</taxon>
        <taxon>Pseudonocardiales</taxon>
        <taxon>Pseudonocardiaceae</taxon>
        <taxon>Actinomycetospora</taxon>
    </lineage>
</organism>
<dbReference type="Gene3D" id="3.40.50.620">
    <property type="entry name" value="HUPs"/>
    <property type="match status" value="1"/>
</dbReference>
<sequence length="195" mass="21141">MLCSGVVTAVCVPGGRGRHPAPDALPTPLVSGIASLFGRCGSRGAEMRTTRPRRVLTFGTFDLFHVGHLLLLERAATYGELVVGVPVDDLVLAKKERRPVFPDHHRVEIVRALRCVSGVFLEEGPGLKRRYLLEHRADLLVMGDDWAGHFDELGDVCEVVYLPRTPSISTTTTIEAIAASVEVPAELRADRAPAA</sequence>
<dbReference type="NCBIfam" id="TIGR00125">
    <property type="entry name" value="cyt_tran_rel"/>
    <property type="match status" value="1"/>
</dbReference>
<keyword evidence="5" id="KW-1185">Reference proteome</keyword>
<dbReference type="InterPro" id="IPR004821">
    <property type="entry name" value="Cyt_trans-like"/>
</dbReference>
<evidence type="ECO:0000313" key="5">
    <source>
        <dbReference type="Proteomes" id="UP001500928"/>
    </source>
</evidence>
<dbReference type="Pfam" id="PF01467">
    <property type="entry name" value="CTP_transf_like"/>
    <property type="match status" value="1"/>
</dbReference>
<dbReference type="InterPro" id="IPR050385">
    <property type="entry name" value="Archaeal_FAD_synthase"/>
</dbReference>
<evidence type="ECO:0000259" key="3">
    <source>
        <dbReference type="Pfam" id="PF01467"/>
    </source>
</evidence>
<proteinExistence type="predicted"/>
<comment type="caution">
    <text evidence="4">The sequence shown here is derived from an EMBL/GenBank/DDBJ whole genome shotgun (WGS) entry which is preliminary data.</text>
</comment>
<accession>A0ABP9CFU5</accession>
<dbReference type="InterPro" id="IPR014729">
    <property type="entry name" value="Rossmann-like_a/b/a_fold"/>
</dbReference>
<reference evidence="5" key="1">
    <citation type="journal article" date="2019" name="Int. J. Syst. Evol. Microbiol.">
        <title>The Global Catalogue of Microorganisms (GCM) 10K type strain sequencing project: providing services to taxonomists for standard genome sequencing and annotation.</title>
        <authorList>
            <consortium name="The Broad Institute Genomics Platform"/>
            <consortium name="The Broad Institute Genome Sequencing Center for Infectious Disease"/>
            <person name="Wu L."/>
            <person name="Ma J."/>
        </authorList>
    </citation>
    <scope>NUCLEOTIDE SEQUENCE [LARGE SCALE GENOMIC DNA]</scope>
    <source>
        <strain evidence="5">JCM 17979</strain>
    </source>
</reference>
<name>A0ABP9CFU5_9PSEU</name>
<evidence type="ECO:0000256" key="1">
    <source>
        <dbReference type="ARBA" id="ARBA00022679"/>
    </source>
</evidence>
<dbReference type="PANTHER" id="PTHR43793:SF1">
    <property type="entry name" value="FAD SYNTHASE"/>
    <property type="match status" value="1"/>
</dbReference>
<dbReference type="PANTHER" id="PTHR43793">
    <property type="entry name" value="FAD SYNTHASE"/>
    <property type="match status" value="1"/>
</dbReference>
<feature type="domain" description="Cytidyltransferase-like" evidence="3">
    <location>
        <begin position="56"/>
        <end position="172"/>
    </location>
</feature>
<keyword evidence="2" id="KW-0548">Nucleotidyltransferase</keyword>
<dbReference type="EMBL" id="BAABHO010000066">
    <property type="protein sequence ID" value="GAA4809421.1"/>
    <property type="molecule type" value="Genomic_DNA"/>
</dbReference>
<evidence type="ECO:0000256" key="2">
    <source>
        <dbReference type="ARBA" id="ARBA00022695"/>
    </source>
</evidence>
<protein>
    <recommendedName>
        <fullName evidence="3">Cytidyltransferase-like domain-containing protein</fullName>
    </recommendedName>
</protein>